<evidence type="ECO:0000313" key="2">
    <source>
        <dbReference type="Proteomes" id="UP001279734"/>
    </source>
</evidence>
<dbReference type="Gene3D" id="1.25.40.20">
    <property type="entry name" value="Ankyrin repeat-containing domain"/>
    <property type="match status" value="1"/>
</dbReference>
<dbReference type="AlphaFoldDB" id="A0AAD3RVS7"/>
<proteinExistence type="predicted"/>
<dbReference type="EMBL" id="BSYO01000001">
    <property type="protein sequence ID" value="GMG99146.1"/>
    <property type="molecule type" value="Genomic_DNA"/>
</dbReference>
<sequence length="99" mass="11440">MHSEKGKESREMDNRERRLYDAALEGDVDRQLELLREDPLILNRYEVSKGNSAGSPLHVVAKLGHVRFATEILRRKPELAEQLDPSKSSPLHNAWHTWI</sequence>
<gene>
    <name evidence="1" type="ORF">Nepgr_000986</name>
</gene>
<keyword evidence="2" id="KW-1185">Reference proteome</keyword>
<comment type="caution">
    <text evidence="1">The sequence shown here is derived from an EMBL/GenBank/DDBJ whole genome shotgun (WGS) entry which is preliminary data.</text>
</comment>
<reference evidence="1" key="1">
    <citation type="submission" date="2023-05" db="EMBL/GenBank/DDBJ databases">
        <title>Nepenthes gracilis genome sequencing.</title>
        <authorList>
            <person name="Fukushima K."/>
        </authorList>
    </citation>
    <scope>NUCLEOTIDE SEQUENCE</scope>
    <source>
        <strain evidence="1">SING2019-196</strain>
    </source>
</reference>
<accession>A0AAD3RVS7</accession>
<dbReference type="Proteomes" id="UP001279734">
    <property type="component" value="Unassembled WGS sequence"/>
</dbReference>
<name>A0AAD3RVS7_NEPGR</name>
<organism evidence="1 2">
    <name type="scientific">Nepenthes gracilis</name>
    <name type="common">Slender pitcher plant</name>
    <dbReference type="NCBI Taxonomy" id="150966"/>
    <lineage>
        <taxon>Eukaryota</taxon>
        <taxon>Viridiplantae</taxon>
        <taxon>Streptophyta</taxon>
        <taxon>Embryophyta</taxon>
        <taxon>Tracheophyta</taxon>
        <taxon>Spermatophyta</taxon>
        <taxon>Magnoliopsida</taxon>
        <taxon>eudicotyledons</taxon>
        <taxon>Gunneridae</taxon>
        <taxon>Pentapetalae</taxon>
        <taxon>Caryophyllales</taxon>
        <taxon>Nepenthaceae</taxon>
        <taxon>Nepenthes</taxon>
    </lineage>
</organism>
<dbReference type="SUPFAM" id="SSF48403">
    <property type="entry name" value="Ankyrin repeat"/>
    <property type="match status" value="1"/>
</dbReference>
<dbReference type="InterPro" id="IPR036770">
    <property type="entry name" value="Ankyrin_rpt-contain_sf"/>
</dbReference>
<evidence type="ECO:0000313" key="1">
    <source>
        <dbReference type="EMBL" id="GMG99146.1"/>
    </source>
</evidence>
<protein>
    <submittedName>
        <fullName evidence="1">Uncharacterized protein</fullName>
    </submittedName>
</protein>